<comment type="caution">
    <text evidence="2">The sequence shown here is derived from an EMBL/GenBank/DDBJ whole genome shotgun (WGS) entry which is preliminary data.</text>
</comment>
<sequence>MRATIVMDLTTIGFVWLAIAMVVFTIFVLVVK</sequence>
<evidence type="ECO:0000256" key="1">
    <source>
        <dbReference type="SAM" id="Phobius"/>
    </source>
</evidence>
<evidence type="ECO:0000313" key="2">
    <source>
        <dbReference type="EMBL" id="KKL64765.1"/>
    </source>
</evidence>
<accession>A0A0F9G5E5</accession>
<feature type="transmembrane region" description="Helical" evidence="1">
    <location>
        <begin position="12"/>
        <end position="31"/>
    </location>
</feature>
<organism evidence="2">
    <name type="scientific">marine sediment metagenome</name>
    <dbReference type="NCBI Taxonomy" id="412755"/>
    <lineage>
        <taxon>unclassified sequences</taxon>
        <taxon>metagenomes</taxon>
        <taxon>ecological metagenomes</taxon>
    </lineage>
</organism>
<keyword evidence="1" id="KW-0812">Transmembrane</keyword>
<dbReference type="AlphaFoldDB" id="A0A0F9G5E5"/>
<protein>
    <submittedName>
        <fullName evidence="2">Uncharacterized protein</fullName>
    </submittedName>
</protein>
<keyword evidence="1" id="KW-0472">Membrane</keyword>
<name>A0A0F9G5E5_9ZZZZ</name>
<gene>
    <name evidence="2" type="ORF">LCGC14_2161740</name>
</gene>
<keyword evidence="1" id="KW-1133">Transmembrane helix</keyword>
<dbReference type="EMBL" id="LAZR01027747">
    <property type="protein sequence ID" value="KKL64765.1"/>
    <property type="molecule type" value="Genomic_DNA"/>
</dbReference>
<proteinExistence type="predicted"/>
<reference evidence="2" key="1">
    <citation type="journal article" date="2015" name="Nature">
        <title>Complex archaea that bridge the gap between prokaryotes and eukaryotes.</title>
        <authorList>
            <person name="Spang A."/>
            <person name="Saw J.H."/>
            <person name="Jorgensen S.L."/>
            <person name="Zaremba-Niedzwiedzka K."/>
            <person name="Martijn J."/>
            <person name="Lind A.E."/>
            <person name="van Eijk R."/>
            <person name="Schleper C."/>
            <person name="Guy L."/>
            <person name="Ettema T.J."/>
        </authorList>
    </citation>
    <scope>NUCLEOTIDE SEQUENCE</scope>
</reference>